<keyword evidence="3 7" id="KW-0378">Hydrolase</keyword>
<evidence type="ECO:0000313" key="7">
    <source>
        <dbReference type="EMBL" id="MBP2323396.1"/>
    </source>
</evidence>
<keyword evidence="5" id="KW-0812">Transmembrane</keyword>
<dbReference type="PANTHER" id="PTHR47053">
    <property type="entry name" value="MUREIN DD-ENDOPEPTIDASE MEPH-RELATED"/>
    <property type="match status" value="1"/>
</dbReference>
<keyword evidence="5" id="KW-0472">Membrane</keyword>
<dbReference type="InterPro" id="IPR051202">
    <property type="entry name" value="Peptidase_C40"/>
</dbReference>
<dbReference type="Pfam" id="PF00877">
    <property type="entry name" value="NLPC_P60"/>
    <property type="match status" value="1"/>
</dbReference>
<accession>A0ABS4THU3</accession>
<dbReference type="InterPro" id="IPR000064">
    <property type="entry name" value="NLP_P60_dom"/>
</dbReference>
<comment type="caution">
    <text evidence="7">The sequence shown here is derived from an EMBL/GenBank/DDBJ whole genome shotgun (WGS) entry which is preliminary data.</text>
</comment>
<keyword evidence="5" id="KW-1133">Transmembrane helix</keyword>
<sequence>MSRTTTAIRAGVLLGVIGVAAGAFVYFDQETPPPAPVAGATRQNALPESVNDGYTFERLDNPPRTVVRDSRTVVAATMTDGARTVVITGPSRTFREPKATTADVTTNAWVRLAPQAWKQGDESADWLRPWLTKAMSDKSPDVLAVAMEYLDGAAEQKNAEGVRFRGDASFGPVASTGAGRLERSDFYDYLGVPWTFADGTRTKPDSKHYGAVDCSGFVRLVYGYRMEYPLLGTNTRGPGLPRRAYAIAAFGPGVTPVPNTGQRSTAYDALQPGDLVFFEVEGGADELDHAGIYLGADSDGRHRFMSSRERINGPTLGDVGGTSLLDDGGMYSRGFRAARRI</sequence>
<name>A0ABS4THU3_9PSEU</name>
<reference evidence="7 8" key="1">
    <citation type="submission" date="2021-03" db="EMBL/GenBank/DDBJ databases">
        <title>Sequencing the genomes of 1000 actinobacteria strains.</title>
        <authorList>
            <person name="Klenk H.-P."/>
        </authorList>
    </citation>
    <scope>NUCLEOTIDE SEQUENCE [LARGE SCALE GENOMIC DNA]</scope>
    <source>
        <strain evidence="7 8">DSM 46670</strain>
    </source>
</reference>
<dbReference type="EMBL" id="JAGINW010000001">
    <property type="protein sequence ID" value="MBP2323396.1"/>
    <property type="molecule type" value="Genomic_DNA"/>
</dbReference>
<dbReference type="GO" id="GO:0016787">
    <property type="term" value="F:hydrolase activity"/>
    <property type="evidence" value="ECO:0007669"/>
    <property type="project" value="UniProtKB-KW"/>
</dbReference>
<evidence type="ECO:0000256" key="1">
    <source>
        <dbReference type="ARBA" id="ARBA00007074"/>
    </source>
</evidence>
<evidence type="ECO:0000313" key="8">
    <source>
        <dbReference type="Proteomes" id="UP001519332"/>
    </source>
</evidence>
<protein>
    <submittedName>
        <fullName evidence="7">Cell wall-associated NlpC family hydrolase</fullName>
    </submittedName>
</protein>
<dbReference type="Proteomes" id="UP001519332">
    <property type="component" value="Unassembled WGS sequence"/>
</dbReference>
<gene>
    <name evidence="7" type="ORF">JOF56_003781</name>
</gene>
<dbReference type="InterPro" id="IPR038765">
    <property type="entry name" value="Papain-like_cys_pep_sf"/>
</dbReference>
<keyword evidence="4" id="KW-0788">Thiol protease</keyword>
<dbReference type="SUPFAM" id="SSF54001">
    <property type="entry name" value="Cysteine proteinases"/>
    <property type="match status" value="1"/>
</dbReference>
<organism evidence="7 8">
    <name type="scientific">Kibdelosporangium banguiense</name>
    <dbReference type="NCBI Taxonomy" id="1365924"/>
    <lineage>
        <taxon>Bacteria</taxon>
        <taxon>Bacillati</taxon>
        <taxon>Actinomycetota</taxon>
        <taxon>Actinomycetes</taxon>
        <taxon>Pseudonocardiales</taxon>
        <taxon>Pseudonocardiaceae</taxon>
        <taxon>Kibdelosporangium</taxon>
    </lineage>
</organism>
<feature type="transmembrane region" description="Helical" evidence="5">
    <location>
        <begin position="7"/>
        <end position="27"/>
    </location>
</feature>
<keyword evidence="2" id="KW-0645">Protease</keyword>
<evidence type="ECO:0000256" key="2">
    <source>
        <dbReference type="ARBA" id="ARBA00022670"/>
    </source>
</evidence>
<evidence type="ECO:0000256" key="3">
    <source>
        <dbReference type="ARBA" id="ARBA00022801"/>
    </source>
</evidence>
<keyword evidence="8" id="KW-1185">Reference proteome</keyword>
<dbReference type="Gene3D" id="3.90.1720.10">
    <property type="entry name" value="endopeptidase domain like (from Nostoc punctiforme)"/>
    <property type="match status" value="1"/>
</dbReference>
<evidence type="ECO:0000256" key="4">
    <source>
        <dbReference type="ARBA" id="ARBA00022807"/>
    </source>
</evidence>
<comment type="similarity">
    <text evidence="1">Belongs to the peptidase C40 family.</text>
</comment>
<evidence type="ECO:0000256" key="5">
    <source>
        <dbReference type="SAM" id="Phobius"/>
    </source>
</evidence>
<dbReference type="RefSeq" id="WP_209639732.1">
    <property type="nucleotide sequence ID" value="NZ_JAGINW010000001.1"/>
</dbReference>
<dbReference type="PANTHER" id="PTHR47053:SF1">
    <property type="entry name" value="MUREIN DD-ENDOPEPTIDASE MEPH-RELATED"/>
    <property type="match status" value="1"/>
</dbReference>
<dbReference type="PROSITE" id="PS51935">
    <property type="entry name" value="NLPC_P60"/>
    <property type="match status" value="1"/>
</dbReference>
<feature type="domain" description="NlpC/P60" evidence="6">
    <location>
        <begin position="174"/>
        <end position="341"/>
    </location>
</feature>
<proteinExistence type="inferred from homology"/>
<evidence type="ECO:0000259" key="6">
    <source>
        <dbReference type="PROSITE" id="PS51935"/>
    </source>
</evidence>